<evidence type="ECO:0000313" key="1">
    <source>
        <dbReference type="EMBL" id="RHW40798.1"/>
    </source>
</evidence>
<dbReference type="RefSeq" id="WP_118920914.1">
    <property type="nucleotide sequence ID" value="NZ_QWEG01000006.1"/>
</dbReference>
<gene>
    <name evidence="1" type="ORF">D1B31_11460</name>
</gene>
<dbReference type="Proteomes" id="UP000284416">
    <property type="component" value="Unassembled WGS sequence"/>
</dbReference>
<evidence type="ECO:0008006" key="3">
    <source>
        <dbReference type="Google" id="ProtNLM"/>
    </source>
</evidence>
<organism evidence="1 2">
    <name type="scientific">Neobacillus notoginsengisoli</name>
    <dbReference type="NCBI Taxonomy" id="1578198"/>
    <lineage>
        <taxon>Bacteria</taxon>
        <taxon>Bacillati</taxon>
        <taxon>Bacillota</taxon>
        <taxon>Bacilli</taxon>
        <taxon>Bacillales</taxon>
        <taxon>Bacillaceae</taxon>
        <taxon>Neobacillus</taxon>
    </lineage>
</organism>
<dbReference type="EMBL" id="QWEG01000006">
    <property type="protein sequence ID" value="RHW40798.1"/>
    <property type="molecule type" value="Genomic_DNA"/>
</dbReference>
<protein>
    <recommendedName>
        <fullName evidence="3">Peptidase MA-like domain-containing protein</fullName>
    </recommendedName>
</protein>
<keyword evidence="2" id="KW-1185">Reference proteome</keyword>
<dbReference type="OrthoDB" id="1947591at2"/>
<comment type="caution">
    <text evidence="1">The sequence shown here is derived from an EMBL/GenBank/DDBJ whole genome shotgun (WGS) entry which is preliminary data.</text>
</comment>
<dbReference type="Gene3D" id="1.10.390.10">
    <property type="entry name" value="Neutral Protease Domain 2"/>
    <property type="match status" value="1"/>
</dbReference>
<name>A0A417YUJ8_9BACI</name>
<dbReference type="SUPFAM" id="SSF55486">
    <property type="entry name" value="Metalloproteases ('zincins'), catalytic domain"/>
    <property type="match status" value="1"/>
</dbReference>
<sequence>MLIFGILLSLIVAGCSHEQVNEKPFHVPVKTENNKNVVVTDDGKITFKIYNTAKVPDAQVEALKKEISNAYNVIQKSIKTDYVPSERIDIFLLEGSKPSAGFRNKIELYGVRTGKHPLVHELTHSIQGYGENFDSTSRGYLTQEGFAEYMEQTYGQQKYPINKMMKYFMVKSRIIPLSKLTNLEEDDKLFRPPGTDPKEISIQIMSYYHAASFVTYLIDQYGLDAFEKIYNQDNLPERMQAVYGKSLNELEGEWLANIEENFSEPDMAEKMKIDQFYFLESTVDSLDQGIFKRD</sequence>
<dbReference type="AlphaFoldDB" id="A0A417YUJ8"/>
<proteinExistence type="predicted"/>
<evidence type="ECO:0000313" key="2">
    <source>
        <dbReference type="Proteomes" id="UP000284416"/>
    </source>
</evidence>
<reference evidence="1 2" key="1">
    <citation type="journal article" date="2017" name="Int. J. Syst. Evol. Microbiol.">
        <title>Bacillus notoginsengisoli sp. nov., a novel bacterium isolated from the rhizosphere of Panax notoginseng.</title>
        <authorList>
            <person name="Zhang M.Y."/>
            <person name="Cheng J."/>
            <person name="Cai Y."/>
            <person name="Zhang T.Y."/>
            <person name="Wu Y.Y."/>
            <person name="Manikprabhu D."/>
            <person name="Li W.J."/>
            <person name="Zhang Y.X."/>
        </authorList>
    </citation>
    <scope>NUCLEOTIDE SEQUENCE [LARGE SCALE GENOMIC DNA]</scope>
    <source>
        <strain evidence="1 2">JCM 30743</strain>
    </source>
</reference>
<dbReference type="InterPro" id="IPR027268">
    <property type="entry name" value="Peptidase_M4/M1_CTD_sf"/>
</dbReference>
<accession>A0A417YUJ8</accession>